<accession>A0ABS1J811</accession>
<evidence type="ECO:0000313" key="4">
    <source>
        <dbReference type="Proteomes" id="UP000602284"/>
    </source>
</evidence>
<keyword evidence="4" id="KW-1185">Reference proteome</keyword>
<dbReference type="PANTHER" id="PTHR30404:SF0">
    <property type="entry name" value="N-ACETYLMURAMOYL-L-ALANINE AMIDASE AMIC"/>
    <property type="match status" value="1"/>
</dbReference>
<sequence length="284" mass="30215">MSKLICLDPGHGGYDPGAAANGTREKDITLHIARQLRDLLIQTGFEVVMTRETDTSPGGKTEVNADLNERCRIANAAGADVFLSIHVNAGGGHGAELYTNGDGGPIAPLAKNIVKNVSAICGFHGQAVRDGGSNGTGFCVIVGTKMDAMLLEIGFIDTDDLPKIQANLEEFAPLIARAFWDFYGVPLPTAGKSSLEKTSAEEALVHISAFYNYARLEDQIALNRAANAIRAGAGLAITTDLGKPCQEAARRVETLLQATWPLTDDQNLQACYSAGAQKMREDQK</sequence>
<dbReference type="InterPro" id="IPR002508">
    <property type="entry name" value="MurNAc-LAA_cat"/>
</dbReference>
<dbReference type="CDD" id="cd02696">
    <property type="entry name" value="MurNAc-LAA"/>
    <property type="match status" value="1"/>
</dbReference>
<dbReference type="Gene3D" id="3.40.630.40">
    <property type="entry name" value="Zn-dependent exopeptidases"/>
    <property type="match status" value="1"/>
</dbReference>
<dbReference type="PANTHER" id="PTHR30404">
    <property type="entry name" value="N-ACETYLMURAMOYL-L-ALANINE AMIDASE"/>
    <property type="match status" value="1"/>
</dbReference>
<name>A0ABS1J811_9BACL</name>
<dbReference type="Pfam" id="PF01520">
    <property type="entry name" value="Amidase_3"/>
    <property type="match status" value="1"/>
</dbReference>
<feature type="domain" description="MurNAc-LAA" evidence="2">
    <location>
        <begin position="71"/>
        <end position="180"/>
    </location>
</feature>
<comment type="caution">
    <text evidence="3">The sequence shown here is derived from an EMBL/GenBank/DDBJ whole genome shotgun (WGS) entry which is preliminary data.</text>
</comment>
<gene>
    <name evidence="3" type="ORF">JJB07_06970</name>
</gene>
<protein>
    <submittedName>
        <fullName evidence="3">N-acetylmuramoyl-L-alanine amidase</fullName>
    </submittedName>
</protein>
<dbReference type="EMBL" id="JAEQNB010000002">
    <property type="protein sequence ID" value="MBL0386384.1"/>
    <property type="molecule type" value="Genomic_DNA"/>
</dbReference>
<dbReference type="RefSeq" id="WP_201632825.1">
    <property type="nucleotide sequence ID" value="NZ_JAEQNB010000002.1"/>
</dbReference>
<proteinExistence type="predicted"/>
<evidence type="ECO:0000256" key="1">
    <source>
        <dbReference type="ARBA" id="ARBA00022801"/>
    </source>
</evidence>
<dbReference type="SUPFAM" id="SSF53187">
    <property type="entry name" value="Zn-dependent exopeptidases"/>
    <property type="match status" value="1"/>
</dbReference>
<evidence type="ECO:0000259" key="2">
    <source>
        <dbReference type="SMART" id="SM00646"/>
    </source>
</evidence>
<dbReference type="InterPro" id="IPR050695">
    <property type="entry name" value="N-acetylmuramoyl_amidase_3"/>
</dbReference>
<dbReference type="Proteomes" id="UP000602284">
    <property type="component" value="Unassembled WGS sequence"/>
</dbReference>
<organism evidence="3 4">
    <name type="scientific">Tumebacillus amylolyticus</name>
    <dbReference type="NCBI Taxonomy" id="2801339"/>
    <lineage>
        <taxon>Bacteria</taxon>
        <taxon>Bacillati</taxon>
        <taxon>Bacillota</taxon>
        <taxon>Bacilli</taxon>
        <taxon>Bacillales</taxon>
        <taxon>Alicyclobacillaceae</taxon>
        <taxon>Tumebacillus</taxon>
    </lineage>
</organism>
<keyword evidence="1" id="KW-0378">Hydrolase</keyword>
<dbReference type="SMART" id="SM00646">
    <property type="entry name" value="Ami_3"/>
    <property type="match status" value="1"/>
</dbReference>
<evidence type="ECO:0000313" key="3">
    <source>
        <dbReference type="EMBL" id="MBL0386384.1"/>
    </source>
</evidence>
<reference evidence="3 4" key="1">
    <citation type="submission" date="2021-01" db="EMBL/GenBank/DDBJ databases">
        <title>Tumebacillus sp. strain ITR2 16S ribosomal RNA gene Genome sequencing and assembly.</title>
        <authorList>
            <person name="Kang M."/>
        </authorList>
    </citation>
    <scope>NUCLEOTIDE SEQUENCE [LARGE SCALE GENOMIC DNA]</scope>
    <source>
        <strain evidence="3 4">ITR2</strain>
    </source>
</reference>